<dbReference type="SMART" id="SM00327">
    <property type="entry name" value="VWA"/>
    <property type="match status" value="1"/>
</dbReference>
<feature type="transmembrane region" description="Helical" evidence="5">
    <location>
        <begin position="55"/>
        <end position="74"/>
    </location>
</feature>
<dbReference type="Gene3D" id="3.40.50.410">
    <property type="entry name" value="von Willebrand factor, type A domain"/>
    <property type="match status" value="1"/>
</dbReference>
<dbReference type="AlphaFoldDB" id="G5H5E2"/>
<organism evidence="7 8">
    <name type="scientific">Alistipes indistinctus YIT 12060</name>
    <dbReference type="NCBI Taxonomy" id="742725"/>
    <lineage>
        <taxon>Bacteria</taxon>
        <taxon>Pseudomonadati</taxon>
        <taxon>Bacteroidota</taxon>
        <taxon>Bacteroidia</taxon>
        <taxon>Bacteroidales</taxon>
        <taxon>Rikenellaceae</taxon>
        <taxon>Alistipes</taxon>
    </lineage>
</organism>
<dbReference type="EMBL" id="ADLD01000003">
    <property type="protein sequence ID" value="EHB93381.1"/>
    <property type="molecule type" value="Genomic_DNA"/>
</dbReference>
<dbReference type="OrthoDB" id="6206554at2"/>
<dbReference type="HOGENOM" id="CLU_024570_1_0_10"/>
<dbReference type="PROSITE" id="PS50234">
    <property type="entry name" value="VWFA"/>
    <property type="match status" value="1"/>
</dbReference>
<keyword evidence="2 5" id="KW-0812">Transmembrane</keyword>
<protein>
    <recommendedName>
        <fullName evidence="6">VWFA domain-containing protein</fullName>
    </recommendedName>
</protein>
<dbReference type="Proteomes" id="UP000006008">
    <property type="component" value="Unassembled WGS sequence"/>
</dbReference>
<dbReference type="InterPro" id="IPR024163">
    <property type="entry name" value="Aerotolerance_reg_N"/>
</dbReference>
<keyword evidence="1" id="KW-1003">Cell membrane</keyword>
<accession>G5H5E2</accession>
<evidence type="ECO:0000256" key="4">
    <source>
        <dbReference type="ARBA" id="ARBA00023136"/>
    </source>
</evidence>
<gene>
    <name evidence="7" type="ORF">HMPREF9450_00152</name>
</gene>
<evidence type="ECO:0000313" key="7">
    <source>
        <dbReference type="EMBL" id="EHB93381.1"/>
    </source>
</evidence>
<dbReference type="PATRIC" id="fig|742725.3.peg.171"/>
<evidence type="ECO:0000313" key="8">
    <source>
        <dbReference type="Proteomes" id="UP000006008"/>
    </source>
</evidence>
<evidence type="ECO:0000256" key="5">
    <source>
        <dbReference type="SAM" id="Phobius"/>
    </source>
</evidence>
<feature type="transmembrane region" description="Helical" evidence="5">
    <location>
        <begin position="6"/>
        <end position="26"/>
    </location>
</feature>
<sequence>MFRFATPGYLYLLLLLPLLAGLYVYAVRSRRRALERFADEAVLPGLMPEASPVRLRLKFVLLCLGLGFIILALARPQFGSKLREVTRQGVEIMLAVDVSNSMLAQDFEPSRLERTKFAIDRLAEKLHEDRIGLIVFAGDAYVQLPITSDYVTARNFARNISPDMVSRQGTALGAAIELASGSFSSGSEGSRVIILISDGENHEDDAMAAAEAAARQGIKIYTIGIGTPEGAPIRIGGDFIKDEEGKMVVSKLDEQTLEQIALTTGGGYIRATNRSLGLDEIVQKIGEVEKKQLTESIFEDFSEQYQYPLAVGLALLLLDFLIPERRSRLLDRLNIFRKKNDSGDPV</sequence>
<proteinExistence type="predicted"/>
<name>G5H5E2_9BACT</name>
<dbReference type="InterPro" id="IPR036465">
    <property type="entry name" value="vWFA_dom_sf"/>
</dbReference>
<evidence type="ECO:0000256" key="1">
    <source>
        <dbReference type="ARBA" id="ARBA00022475"/>
    </source>
</evidence>
<keyword evidence="3 5" id="KW-1133">Transmembrane helix</keyword>
<dbReference type="Pfam" id="PF07584">
    <property type="entry name" value="BatA"/>
    <property type="match status" value="1"/>
</dbReference>
<dbReference type="STRING" id="742725.HMPREF9450_00152"/>
<dbReference type="Pfam" id="PF13519">
    <property type="entry name" value="VWA_2"/>
    <property type="match status" value="1"/>
</dbReference>
<dbReference type="GeneID" id="92816578"/>
<evidence type="ECO:0000256" key="2">
    <source>
        <dbReference type="ARBA" id="ARBA00022692"/>
    </source>
</evidence>
<reference evidence="7 8" key="1">
    <citation type="submission" date="2011-08" db="EMBL/GenBank/DDBJ databases">
        <title>The Genome Sequence of Alistipes indistinctus YIT 12060.</title>
        <authorList>
            <consortium name="The Broad Institute Genome Sequencing Platform"/>
            <person name="Earl A."/>
            <person name="Ward D."/>
            <person name="Feldgarden M."/>
            <person name="Gevers D."/>
            <person name="Morotomi M."/>
            <person name="Young S.K."/>
            <person name="Zeng Q."/>
            <person name="Gargeya S."/>
            <person name="Fitzgerald M."/>
            <person name="Haas B."/>
            <person name="Abouelleil A."/>
            <person name="Alvarado L."/>
            <person name="Arachchi H.M."/>
            <person name="Berlin A."/>
            <person name="Brown A."/>
            <person name="Chapman S.B."/>
            <person name="Chen Z."/>
            <person name="Dunbar C."/>
            <person name="Freedman E."/>
            <person name="Gearin G."/>
            <person name="Gellesch M."/>
            <person name="Goldberg J."/>
            <person name="Griggs A."/>
            <person name="Gujja S."/>
            <person name="Heiman D."/>
            <person name="Howarth C."/>
            <person name="Larson L."/>
            <person name="Lui A."/>
            <person name="MacDonald P.J.P."/>
            <person name="Montmayeur A."/>
            <person name="Murphy C."/>
            <person name="Neiman D."/>
            <person name="Pearson M."/>
            <person name="Priest M."/>
            <person name="Roberts A."/>
            <person name="Saif S."/>
            <person name="Shea T."/>
            <person name="Shenoy N."/>
            <person name="Sisk P."/>
            <person name="Stolte C."/>
            <person name="Sykes S."/>
            <person name="Wortman J."/>
            <person name="Nusbaum C."/>
            <person name="Birren B."/>
        </authorList>
    </citation>
    <scope>NUCLEOTIDE SEQUENCE [LARGE SCALE GENOMIC DNA]</scope>
    <source>
        <strain evidence="7 8">YIT 12060</strain>
    </source>
</reference>
<dbReference type="InterPro" id="IPR050768">
    <property type="entry name" value="UPF0353/GerABKA_families"/>
</dbReference>
<comment type="caution">
    <text evidence="7">The sequence shown here is derived from an EMBL/GenBank/DDBJ whole genome shotgun (WGS) entry which is preliminary data.</text>
</comment>
<evidence type="ECO:0000259" key="6">
    <source>
        <dbReference type="PROSITE" id="PS50234"/>
    </source>
</evidence>
<dbReference type="eggNOG" id="COG2304">
    <property type="taxonomic scope" value="Bacteria"/>
</dbReference>
<dbReference type="InterPro" id="IPR002035">
    <property type="entry name" value="VWF_A"/>
</dbReference>
<feature type="domain" description="VWFA" evidence="6">
    <location>
        <begin position="91"/>
        <end position="285"/>
    </location>
</feature>
<dbReference type="PANTHER" id="PTHR22550:SF5">
    <property type="entry name" value="LEUCINE ZIPPER PROTEIN 4"/>
    <property type="match status" value="1"/>
</dbReference>
<dbReference type="SUPFAM" id="SSF53300">
    <property type="entry name" value="vWA-like"/>
    <property type="match status" value="1"/>
</dbReference>
<keyword evidence="8" id="KW-1185">Reference proteome</keyword>
<dbReference type="PANTHER" id="PTHR22550">
    <property type="entry name" value="SPORE GERMINATION PROTEIN"/>
    <property type="match status" value="1"/>
</dbReference>
<dbReference type="RefSeq" id="WP_009132958.1">
    <property type="nucleotide sequence ID" value="NZ_CP102250.1"/>
</dbReference>
<keyword evidence="4 5" id="KW-0472">Membrane</keyword>
<evidence type="ECO:0000256" key="3">
    <source>
        <dbReference type="ARBA" id="ARBA00022989"/>
    </source>
</evidence>